<organism evidence="2 3">
    <name type="scientific">Embleya hyalina</name>
    <dbReference type="NCBI Taxonomy" id="516124"/>
    <lineage>
        <taxon>Bacteria</taxon>
        <taxon>Bacillati</taxon>
        <taxon>Actinomycetota</taxon>
        <taxon>Actinomycetes</taxon>
        <taxon>Kitasatosporales</taxon>
        <taxon>Streptomycetaceae</taxon>
        <taxon>Embleya</taxon>
    </lineage>
</organism>
<feature type="region of interest" description="Disordered" evidence="1">
    <location>
        <begin position="80"/>
        <end position="126"/>
    </location>
</feature>
<protein>
    <recommendedName>
        <fullName evidence="4">Histidine kinase</fullName>
    </recommendedName>
</protein>
<reference evidence="2 3" key="1">
    <citation type="submission" date="2018-12" db="EMBL/GenBank/DDBJ databases">
        <title>Draft genome sequence of Embleya hyalina NBRC 13850T.</title>
        <authorList>
            <person name="Komaki H."/>
            <person name="Hosoyama A."/>
            <person name="Kimura A."/>
            <person name="Ichikawa N."/>
            <person name="Tamura T."/>
        </authorList>
    </citation>
    <scope>NUCLEOTIDE SEQUENCE [LARGE SCALE GENOMIC DNA]</scope>
    <source>
        <strain evidence="2 3">NBRC 13850</strain>
    </source>
</reference>
<dbReference type="AlphaFoldDB" id="A0A401YGJ4"/>
<dbReference type="InterPro" id="IPR010985">
    <property type="entry name" value="Ribbon_hlx_hlx"/>
</dbReference>
<dbReference type="Proteomes" id="UP000286931">
    <property type="component" value="Unassembled WGS sequence"/>
</dbReference>
<evidence type="ECO:0000313" key="2">
    <source>
        <dbReference type="EMBL" id="GCD93734.1"/>
    </source>
</evidence>
<feature type="region of interest" description="Disordered" evidence="1">
    <location>
        <begin position="154"/>
        <end position="174"/>
    </location>
</feature>
<evidence type="ECO:0000256" key="1">
    <source>
        <dbReference type="SAM" id="MobiDB-lite"/>
    </source>
</evidence>
<dbReference type="SUPFAM" id="SSF47598">
    <property type="entry name" value="Ribbon-helix-helix"/>
    <property type="match status" value="1"/>
</dbReference>
<dbReference type="GO" id="GO:0006355">
    <property type="term" value="P:regulation of DNA-templated transcription"/>
    <property type="evidence" value="ECO:0007669"/>
    <property type="project" value="InterPro"/>
</dbReference>
<evidence type="ECO:0000313" key="3">
    <source>
        <dbReference type="Proteomes" id="UP000286931"/>
    </source>
</evidence>
<accession>A0A401YGJ4</accession>
<keyword evidence="3" id="KW-1185">Reference proteome</keyword>
<comment type="caution">
    <text evidence="2">The sequence shown here is derived from an EMBL/GenBank/DDBJ whole genome shotgun (WGS) entry which is preliminary data.</text>
</comment>
<evidence type="ECO:0008006" key="4">
    <source>
        <dbReference type="Google" id="ProtNLM"/>
    </source>
</evidence>
<dbReference type="Gene3D" id="1.10.1220.10">
    <property type="entry name" value="Met repressor-like"/>
    <property type="match status" value="1"/>
</dbReference>
<proteinExistence type="predicted"/>
<dbReference type="InterPro" id="IPR013321">
    <property type="entry name" value="Arc_rbn_hlx_hlx"/>
</dbReference>
<dbReference type="EMBL" id="BIFH01000014">
    <property type="protein sequence ID" value="GCD93734.1"/>
    <property type="molecule type" value="Genomic_DNA"/>
</dbReference>
<name>A0A401YGJ4_9ACTN</name>
<sequence>MMGPMELREYVEALRDELVAASAAGDAETRAVAERLVAPLESAVRLTLLKVLSAAADEITRDLAPGSVDLRLRGMDPSFVVTPPSGDHGPAQDAPEESGDPASDWSTGEFGGTRGGATARINFRPPQEMKDEIEKAATRQGVSVNTWMVRASAAALSNSKRSHRGKQQFNGWVQ</sequence>
<gene>
    <name evidence="2" type="ORF">EHYA_01382</name>
</gene>